<sequence length="116" mass="12035">MKFPVSIIAVTLLLAGCAAPSDSARSAGPTKVLSSSKQDAAVAQCIQVSWQNEAMFGTSSDVFLHKLSGGGFTVFTTEAKYFADVRSKGPTTDIEFYAPAGDSHSALRAAAIATCL</sequence>
<dbReference type="EMBL" id="BLWA01000001">
    <property type="protein sequence ID" value="GFM90058.1"/>
    <property type="molecule type" value="Genomic_DNA"/>
</dbReference>
<keyword evidence="1" id="KW-0732">Signal</keyword>
<protein>
    <recommendedName>
        <fullName evidence="4">2-oxoacid ferredoxin oxidoreductase</fullName>
    </recommendedName>
</protein>
<name>A0ABQ1DGD0_PSECI</name>
<dbReference type="GeneID" id="71691280"/>
<evidence type="ECO:0000313" key="3">
    <source>
        <dbReference type="Proteomes" id="UP000614982"/>
    </source>
</evidence>
<proteinExistence type="predicted"/>
<feature type="signal peptide" evidence="1">
    <location>
        <begin position="1"/>
        <end position="23"/>
    </location>
</feature>
<feature type="chain" id="PRO_5046967692" description="2-oxoacid ferredoxin oxidoreductase" evidence="1">
    <location>
        <begin position="24"/>
        <end position="116"/>
    </location>
</feature>
<dbReference type="Proteomes" id="UP000614982">
    <property type="component" value="Unassembled WGS sequence"/>
</dbReference>
<organism evidence="2 3">
    <name type="scientific">Pseudomonas cichorii</name>
    <dbReference type="NCBI Taxonomy" id="36746"/>
    <lineage>
        <taxon>Bacteria</taxon>
        <taxon>Pseudomonadati</taxon>
        <taxon>Pseudomonadota</taxon>
        <taxon>Gammaproteobacteria</taxon>
        <taxon>Pseudomonadales</taxon>
        <taxon>Pseudomonadaceae</taxon>
        <taxon>Pseudomonas</taxon>
    </lineage>
</organism>
<dbReference type="PROSITE" id="PS51257">
    <property type="entry name" value="PROKAR_LIPOPROTEIN"/>
    <property type="match status" value="1"/>
</dbReference>
<gene>
    <name evidence="2" type="ORF">PSCICP_00300</name>
</gene>
<reference evidence="2 3" key="1">
    <citation type="submission" date="2020-05" db="EMBL/GenBank/DDBJ databases">
        <title>Genetic diversity of Pseudomonas cichorii.</title>
        <authorList>
            <person name="Tani S."/>
            <person name="Yagi H."/>
            <person name="Hashimoto S."/>
            <person name="Iiyama K."/>
            <person name="Furuya N."/>
        </authorList>
    </citation>
    <scope>NUCLEOTIDE SEQUENCE [LARGE SCALE GENOMIC DNA]</scope>
    <source>
        <strain evidence="2 3">LMG 2162</strain>
    </source>
</reference>
<evidence type="ECO:0008006" key="4">
    <source>
        <dbReference type="Google" id="ProtNLM"/>
    </source>
</evidence>
<comment type="caution">
    <text evidence="2">The sequence shown here is derived from an EMBL/GenBank/DDBJ whole genome shotgun (WGS) entry which is preliminary data.</text>
</comment>
<accession>A0ABQ1DGD0</accession>
<evidence type="ECO:0000313" key="2">
    <source>
        <dbReference type="EMBL" id="GFM90058.1"/>
    </source>
</evidence>
<evidence type="ECO:0000256" key="1">
    <source>
        <dbReference type="SAM" id="SignalP"/>
    </source>
</evidence>
<keyword evidence="3" id="KW-1185">Reference proteome</keyword>
<dbReference type="RefSeq" id="WP_025260112.1">
    <property type="nucleotide sequence ID" value="NZ_BLVX01000014.1"/>
</dbReference>